<dbReference type="GO" id="GO:0003677">
    <property type="term" value="F:DNA binding"/>
    <property type="evidence" value="ECO:0007669"/>
    <property type="project" value="UniProtKB-UniRule"/>
</dbReference>
<keyword evidence="6" id="KW-1185">Reference proteome</keyword>
<dbReference type="CDD" id="cd01189">
    <property type="entry name" value="INT_ICEBs1_C_like"/>
    <property type="match status" value="1"/>
</dbReference>
<proteinExistence type="inferred from homology"/>
<protein>
    <submittedName>
        <fullName evidence="5">Site-specific integrase</fullName>
    </submittedName>
</protein>
<comment type="similarity">
    <text evidence="1">Belongs to the 'phage' integrase family.</text>
</comment>
<dbReference type="eggNOG" id="COG0582">
    <property type="taxonomic scope" value="Bacteria"/>
</dbReference>
<dbReference type="GO" id="GO:0015074">
    <property type="term" value="P:DNA integration"/>
    <property type="evidence" value="ECO:0007669"/>
    <property type="project" value="UniProtKB-KW"/>
</dbReference>
<dbReference type="InterPro" id="IPR044068">
    <property type="entry name" value="CB"/>
</dbReference>
<evidence type="ECO:0000313" key="5">
    <source>
        <dbReference type="EMBL" id="UNO50544.1"/>
    </source>
</evidence>
<evidence type="ECO:0000256" key="2">
    <source>
        <dbReference type="ARBA" id="ARBA00022908"/>
    </source>
</evidence>
<evidence type="ECO:0000256" key="3">
    <source>
        <dbReference type="ARBA" id="ARBA00023125"/>
    </source>
</evidence>
<dbReference type="PROSITE" id="PS51898">
    <property type="entry name" value="TYR_RECOMBINASE"/>
    <property type="match status" value="1"/>
</dbReference>
<evidence type="ECO:0000256" key="1">
    <source>
        <dbReference type="ARBA" id="ARBA00008857"/>
    </source>
</evidence>
<keyword evidence="2" id="KW-0229">DNA integration</keyword>
<dbReference type="AlphaFoldDB" id="T0BM84"/>
<dbReference type="GO" id="GO:0006310">
    <property type="term" value="P:DNA recombination"/>
    <property type="evidence" value="ECO:0007669"/>
    <property type="project" value="UniProtKB-KW"/>
</dbReference>
<gene>
    <name evidence="5" type="ORF">K1I37_08915</name>
</gene>
<dbReference type="InterPro" id="IPR013762">
    <property type="entry name" value="Integrase-like_cat_sf"/>
</dbReference>
<dbReference type="PANTHER" id="PTHR30349:SF41">
    <property type="entry name" value="INTEGRASE_RECOMBINASE PROTEIN MJ0367-RELATED"/>
    <property type="match status" value="1"/>
</dbReference>
<dbReference type="InterPro" id="IPR002104">
    <property type="entry name" value="Integrase_catalytic"/>
</dbReference>
<sequence>MEGQIIDRGINKRTGLHAWLIRVPNGTDAKGKRLYANRTIHGTKRDAERTRREMLAERDRGTLRESSRESLDDYLTRWLEVHKATVKERTYYNDAEMIDRYIRPHVGMIKLQKLSPLDVQTLYAKLGDQGLSSATIRRAHAVLHHALEQAVRWQIIGQNPARLVKPPKLIKPEMCTLTEDEAVRLLDECIYDQYGTLFHFLLMTGCRPGEAYGLHWSDIDFDSHTVTIRRALSRKGTRSFLSTTKTSSGMRTVSIFDESLLESLKQMKQERKERQAKLGKPFNDDEYVFVSSKGTPLNDRNVIQRHFKPLLKRVGINEDFRLYDLRHSTASLLLRLNVHPKVVAEMFGHSDITLTLNTYSHVTPGLQEEAAQKLSNLLRRR</sequence>
<dbReference type="RefSeq" id="WP_021298472.1">
    <property type="nucleotide sequence ID" value="NZ_AURB01000192.1"/>
</dbReference>
<keyword evidence="4" id="KW-0233">DNA recombination</keyword>
<dbReference type="Gene3D" id="1.10.150.130">
    <property type="match status" value="1"/>
</dbReference>
<accession>A0A9E7CRW8</accession>
<reference evidence="6" key="1">
    <citation type="journal article" date="2022" name="G3 (Bethesda)">
        <title>Unveiling the complete genome sequence of Alicyclobacillus acidoterrestris DSM 3922T, a taint-producing strain.</title>
        <authorList>
            <person name="Leonardo I.C."/>
            <person name="Barreto Crespo M.T."/>
            <person name="Gaspar F.B."/>
        </authorList>
    </citation>
    <scope>NUCLEOTIDE SEQUENCE [LARGE SCALE GENOMIC DNA]</scope>
    <source>
        <strain evidence="6">DSM 3922</strain>
    </source>
</reference>
<dbReference type="InterPro" id="IPR011010">
    <property type="entry name" value="DNA_brk_join_enz"/>
</dbReference>
<dbReference type="SUPFAM" id="SSF56349">
    <property type="entry name" value="DNA breaking-rejoining enzymes"/>
    <property type="match status" value="1"/>
</dbReference>
<name>T0BM84_ALIAG</name>
<accession>T0BM84</accession>
<organism evidence="5 6">
    <name type="scientific">Alicyclobacillus acidoterrestris (strain ATCC 49025 / DSM 3922 / CIP 106132 / NCIMB 13137 / GD3B)</name>
    <dbReference type="NCBI Taxonomy" id="1356854"/>
    <lineage>
        <taxon>Bacteria</taxon>
        <taxon>Bacillati</taxon>
        <taxon>Bacillota</taxon>
        <taxon>Bacilli</taxon>
        <taxon>Bacillales</taxon>
        <taxon>Alicyclobacillaceae</taxon>
        <taxon>Alicyclobacillus</taxon>
    </lineage>
</organism>
<keyword evidence="3" id="KW-0238">DNA-binding</keyword>
<dbReference type="KEGG" id="aaco:K1I37_08915"/>
<dbReference type="InterPro" id="IPR010998">
    <property type="entry name" value="Integrase_recombinase_N"/>
</dbReference>
<dbReference type="InterPro" id="IPR050090">
    <property type="entry name" value="Tyrosine_recombinase_XerCD"/>
</dbReference>
<dbReference type="EMBL" id="CP080467">
    <property type="protein sequence ID" value="UNO50544.1"/>
    <property type="molecule type" value="Genomic_DNA"/>
</dbReference>
<dbReference type="Gene3D" id="1.10.443.10">
    <property type="entry name" value="Intergrase catalytic core"/>
    <property type="match status" value="1"/>
</dbReference>
<dbReference type="InterPro" id="IPR004107">
    <property type="entry name" value="Integrase_SAM-like_N"/>
</dbReference>
<evidence type="ECO:0000313" key="6">
    <source>
        <dbReference type="Proteomes" id="UP000829401"/>
    </source>
</evidence>
<dbReference type="Pfam" id="PF00589">
    <property type="entry name" value="Phage_integrase"/>
    <property type="match status" value="1"/>
</dbReference>
<dbReference type="PANTHER" id="PTHR30349">
    <property type="entry name" value="PHAGE INTEGRASE-RELATED"/>
    <property type="match status" value="1"/>
</dbReference>
<dbReference type="Proteomes" id="UP000829401">
    <property type="component" value="Chromosome"/>
</dbReference>
<dbReference type="PROSITE" id="PS51900">
    <property type="entry name" value="CB"/>
    <property type="match status" value="1"/>
</dbReference>
<dbReference type="OrthoDB" id="9803188at2"/>
<evidence type="ECO:0000256" key="4">
    <source>
        <dbReference type="ARBA" id="ARBA00023172"/>
    </source>
</evidence>
<dbReference type="Pfam" id="PF14659">
    <property type="entry name" value="Phage_int_SAM_3"/>
    <property type="match status" value="1"/>
</dbReference>